<proteinExistence type="predicted"/>
<reference evidence="2 3" key="1">
    <citation type="journal article" date="2015" name="Nature">
        <title>rRNA introns, odd ribosomes, and small enigmatic genomes across a large radiation of phyla.</title>
        <authorList>
            <person name="Brown C.T."/>
            <person name="Hug L.A."/>
            <person name="Thomas B.C."/>
            <person name="Sharon I."/>
            <person name="Castelle C.J."/>
            <person name="Singh A."/>
            <person name="Wilkins M.J."/>
            <person name="Williams K.H."/>
            <person name="Banfield J.F."/>
        </authorList>
    </citation>
    <scope>NUCLEOTIDE SEQUENCE [LARGE SCALE GENOMIC DNA]</scope>
</reference>
<sequence length="142" mass="15811">MKYIYLRGQSLFEVMFAIGIAALVLIAIVSLSTRAVKTSDFSRNNSLASKYAQEGAEWVRQQRDELWANLTGQPQNSDINLGTIGSWGSANPILNTVFYRTVRLVPNASPPTSYVVIVKVTWEDGSGQHEVSNSTKLTNWRM</sequence>
<dbReference type="Proteomes" id="UP000034603">
    <property type="component" value="Unassembled WGS sequence"/>
</dbReference>
<dbReference type="AlphaFoldDB" id="A0A0G0I3G7"/>
<feature type="transmembrane region" description="Helical" evidence="1">
    <location>
        <begin position="12"/>
        <end position="31"/>
    </location>
</feature>
<gene>
    <name evidence="2" type="ORF">US62_C0014G0004</name>
</gene>
<accession>A0A0G0I3G7</accession>
<protein>
    <submittedName>
        <fullName evidence="2">Uncharacterized protein</fullName>
    </submittedName>
</protein>
<evidence type="ECO:0000256" key="1">
    <source>
        <dbReference type="SAM" id="Phobius"/>
    </source>
</evidence>
<organism evidence="2 3">
    <name type="scientific">Candidatus Woesebacteria bacterium GW2011_GWA1_37_8</name>
    <dbReference type="NCBI Taxonomy" id="1618546"/>
    <lineage>
        <taxon>Bacteria</taxon>
        <taxon>Candidatus Woeseibacteriota</taxon>
    </lineage>
</organism>
<keyword evidence="1" id="KW-0812">Transmembrane</keyword>
<name>A0A0G0I3G7_9BACT</name>
<evidence type="ECO:0000313" key="3">
    <source>
        <dbReference type="Proteomes" id="UP000034603"/>
    </source>
</evidence>
<evidence type="ECO:0000313" key="2">
    <source>
        <dbReference type="EMBL" id="KKQ45500.1"/>
    </source>
</evidence>
<comment type="caution">
    <text evidence="2">The sequence shown here is derived from an EMBL/GenBank/DDBJ whole genome shotgun (WGS) entry which is preliminary data.</text>
</comment>
<keyword evidence="1" id="KW-0472">Membrane</keyword>
<keyword evidence="1" id="KW-1133">Transmembrane helix</keyword>
<dbReference type="EMBL" id="LBTR01000014">
    <property type="protein sequence ID" value="KKQ45500.1"/>
    <property type="molecule type" value="Genomic_DNA"/>
</dbReference>